<keyword evidence="2" id="KW-1185">Reference proteome</keyword>
<organism evidence="1 2">
    <name type="scientific">Arsukibacterium indicum</name>
    <dbReference type="NCBI Taxonomy" id="2848612"/>
    <lineage>
        <taxon>Bacteria</taxon>
        <taxon>Pseudomonadati</taxon>
        <taxon>Pseudomonadota</taxon>
        <taxon>Gammaproteobacteria</taxon>
        <taxon>Chromatiales</taxon>
        <taxon>Chromatiaceae</taxon>
        <taxon>Arsukibacterium</taxon>
    </lineage>
</organism>
<name>A0ABS6MKV8_9GAMM</name>
<accession>A0ABS6MKV8</accession>
<gene>
    <name evidence="1" type="ORF">KQY15_10155</name>
</gene>
<proteinExistence type="predicted"/>
<dbReference type="Proteomes" id="UP000704611">
    <property type="component" value="Unassembled WGS sequence"/>
</dbReference>
<protein>
    <submittedName>
        <fullName evidence="1">Uncharacterized protein</fullName>
    </submittedName>
</protein>
<evidence type="ECO:0000313" key="1">
    <source>
        <dbReference type="EMBL" id="MBV2129457.1"/>
    </source>
</evidence>
<evidence type="ECO:0000313" key="2">
    <source>
        <dbReference type="Proteomes" id="UP000704611"/>
    </source>
</evidence>
<dbReference type="EMBL" id="JAHRID010000004">
    <property type="protein sequence ID" value="MBV2129457.1"/>
    <property type="molecule type" value="Genomic_DNA"/>
</dbReference>
<comment type="caution">
    <text evidence="1">The sequence shown here is derived from an EMBL/GenBank/DDBJ whole genome shotgun (WGS) entry which is preliminary data.</text>
</comment>
<sequence>MLSSKLKQSSEPAASRMAAQCHPLVRLGPLVAILLLSLLAVVVFCFSVLAATPDCWRQPAAPRALEFKGSGSSGPLQRFLHHDELDGAGRLALFPPDSALALASLTAWPLAESTGLAAPFFISPEPLDSDYDGFIDQLISTDLRGRVWLTNIAATGFGTTLLLADLSHTDWRYIASVGVTDVSLPLPLRPAGFNGRYRLLLLIARHIVTGEDALVAMRIPGFSAEPELVNFDALLDRTVITATELASGISHEQWLDIVDNAGWLVRLAGQVTQPPKVVAGVIYSAVATSDFNAEECADQSAEHSLMAMHLHSAGLVYNQRRFRLLNGEGQLTLQQQADGSAALVLDNTDEQQVVLTDLKMISPSCADCTELLQLDQFPRWLKLATYRKETGAH</sequence>
<reference evidence="1 2" key="1">
    <citation type="submission" date="2021-06" db="EMBL/GenBank/DDBJ databases">
        <title>Rheinheimera indica sp. nov., isolated from deep-sea sediment.</title>
        <authorList>
            <person name="Wang Z."/>
            <person name="Zhang X.-Y."/>
        </authorList>
    </citation>
    <scope>NUCLEOTIDE SEQUENCE [LARGE SCALE GENOMIC DNA]</scope>
    <source>
        <strain evidence="1 2">SM2107</strain>
    </source>
</reference>